<name>A0A1W1EFJ1_9ZZZZ</name>
<protein>
    <submittedName>
        <fullName evidence="2">Membrane-fusion protein</fullName>
    </submittedName>
</protein>
<gene>
    <name evidence="2" type="ORF">MNB_SV-5-1477</name>
</gene>
<evidence type="ECO:0000313" key="2">
    <source>
        <dbReference type="EMBL" id="SFZ98804.1"/>
    </source>
</evidence>
<keyword evidence="1" id="KW-0812">Transmembrane</keyword>
<dbReference type="PANTHER" id="PTHR30438:SF1">
    <property type="entry name" value="36 KDA ANTIGEN"/>
    <property type="match status" value="1"/>
</dbReference>
<dbReference type="Gene3D" id="2.40.50.100">
    <property type="match status" value="1"/>
</dbReference>
<reference evidence="2" key="1">
    <citation type="submission" date="2016-10" db="EMBL/GenBank/DDBJ databases">
        <authorList>
            <person name="de Groot N.N."/>
        </authorList>
    </citation>
    <scope>NUCLEOTIDE SEQUENCE</scope>
</reference>
<sequence>MKNKIVNIVIAVVLAILFWVSITFYNAYQPKPLVLQGEIDAQSYNISSKLPGRVNEVFVKKGDYVDVGDIVFTISSPEVEAKLAQAKAAADAAAAQKNQADTGARKQEIQAAYDQWQKAKAAEELMRSTYDRIERLYKQGVMSEQKRDEVYTKYRAAKYDANAAKEMLTMAKEGARVEVKEAASAQERVYKAKVDEVNAYIKETSQRSFHKGEVTQVLIHEGELSPTGFPIVSIVDIDDSWARFSVREDYLNKFKKGKIFKAKIPALGDESYEFKVTNIAVMGDFATWKATESGKGFDMKSFEVELRPTKPLPGLRVGMSVLLEL</sequence>
<organism evidence="2">
    <name type="scientific">hydrothermal vent metagenome</name>
    <dbReference type="NCBI Taxonomy" id="652676"/>
    <lineage>
        <taxon>unclassified sequences</taxon>
        <taxon>metagenomes</taxon>
        <taxon>ecological metagenomes</taxon>
    </lineage>
</organism>
<proteinExistence type="predicted"/>
<keyword evidence="1" id="KW-1133">Transmembrane helix</keyword>
<dbReference type="PANTHER" id="PTHR30438">
    <property type="entry name" value="36 KDA ANTIGEN-RELATED"/>
    <property type="match status" value="1"/>
</dbReference>
<feature type="transmembrane region" description="Helical" evidence="1">
    <location>
        <begin position="5"/>
        <end position="28"/>
    </location>
</feature>
<dbReference type="Gene3D" id="2.40.30.170">
    <property type="match status" value="1"/>
</dbReference>
<keyword evidence="1" id="KW-0472">Membrane</keyword>
<dbReference type="AlphaFoldDB" id="A0A1W1EFJ1"/>
<dbReference type="SUPFAM" id="SSF111369">
    <property type="entry name" value="HlyD-like secretion proteins"/>
    <property type="match status" value="1"/>
</dbReference>
<accession>A0A1W1EFJ1</accession>
<evidence type="ECO:0000256" key="1">
    <source>
        <dbReference type="SAM" id="Phobius"/>
    </source>
</evidence>
<dbReference type="EMBL" id="FPKX01000060">
    <property type="protein sequence ID" value="SFZ98804.1"/>
    <property type="molecule type" value="Genomic_DNA"/>
</dbReference>